<dbReference type="AlphaFoldDB" id="A0A8X6I083"/>
<protein>
    <submittedName>
        <fullName evidence="15">Uncharacterized protein</fullName>
    </submittedName>
</protein>
<evidence type="ECO:0000256" key="8">
    <source>
        <dbReference type="ARBA" id="ARBA00023065"/>
    </source>
</evidence>
<dbReference type="PANTHER" id="PTHR11690:SF248">
    <property type="entry name" value="PICKPOCKET 17, ISOFORM A"/>
    <property type="match status" value="1"/>
</dbReference>
<evidence type="ECO:0000256" key="14">
    <source>
        <dbReference type="SAM" id="Phobius"/>
    </source>
</evidence>
<comment type="similarity">
    <text evidence="2 12">Belongs to the amiloride-sensitive sodium channel (TC 1.A.6) family.</text>
</comment>
<keyword evidence="10 12" id="KW-0739">Sodium transport</keyword>
<keyword evidence="7" id="KW-0915">Sodium</keyword>
<evidence type="ECO:0000256" key="5">
    <source>
        <dbReference type="ARBA" id="ARBA00022692"/>
    </source>
</evidence>
<dbReference type="GO" id="GO:0005886">
    <property type="term" value="C:plasma membrane"/>
    <property type="evidence" value="ECO:0007669"/>
    <property type="project" value="TreeGrafter"/>
</dbReference>
<dbReference type="Gene3D" id="1.10.287.820">
    <property type="entry name" value="Acid-sensing ion channel domain"/>
    <property type="match status" value="1"/>
</dbReference>
<evidence type="ECO:0000313" key="15">
    <source>
        <dbReference type="EMBL" id="GFR33044.1"/>
    </source>
</evidence>
<evidence type="ECO:0000313" key="16">
    <source>
        <dbReference type="Proteomes" id="UP000887116"/>
    </source>
</evidence>
<keyword evidence="6 14" id="KW-1133">Transmembrane helix</keyword>
<name>A0A8X6I083_TRICU</name>
<evidence type="ECO:0000256" key="11">
    <source>
        <dbReference type="ARBA" id="ARBA00023303"/>
    </source>
</evidence>
<dbReference type="Proteomes" id="UP000887116">
    <property type="component" value="Unassembled WGS sequence"/>
</dbReference>
<feature type="compositionally biased region" description="Basic residues" evidence="13">
    <location>
        <begin position="1"/>
        <end position="15"/>
    </location>
</feature>
<evidence type="ECO:0000256" key="7">
    <source>
        <dbReference type="ARBA" id="ARBA00023053"/>
    </source>
</evidence>
<evidence type="ECO:0000256" key="12">
    <source>
        <dbReference type="RuleBase" id="RU000679"/>
    </source>
</evidence>
<dbReference type="OrthoDB" id="10051479at2759"/>
<evidence type="ECO:0000256" key="6">
    <source>
        <dbReference type="ARBA" id="ARBA00022989"/>
    </source>
</evidence>
<dbReference type="Pfam" id="PF00858">
    <property type="entry name" value="ASC"/>
    <property type="match status" value="1"/>
</dbReference>
<keyword evidence="8 12" id="KW-0406">Ion transport</keyword>
<dbReference type="GO" id="GO:0015280">
    <property type="term" value="F:ligand-gated sodium channel activity"/>
    <property type="evidence" value="ECO:0007669"/>
    <property type="project" value="TreeGrafter"/>
</dbReference>
<feature type="compositionally biased region" description="Basic and acidic residues" evidence="13">
    <location>
        <begin position="17"/>
        <end position="36"/>
    </location>
</feature>
<feature type="region of interest" description="Disordered" evidence="13">
    <location>
        <begin position="59"/>
        <end position="93"/>
    </location>
</feature>
<reference evidence="15" key="1">
    <citation type="submission" date="2020-07" db="EMBL/GenBank/DDBJ databases">
        <title>Multicomponent nature underlies the extraordinary mechanical properties of spider dragline silk.</title>
        <authorList>
            <person name="Kono N."/>
            <person name="Nakamura H."/>
            <person name="Mori M."/>
            <person name="Yoshida Y."/>
            <person name="Ohtoshi R."/>
            <person name="Malay A.D."/>
            <person name="Moran D.A.P."/>
            <person name="Tomita M."/>
            <person name="Numata K."/>
            <person name="Arakawa K."/>
        </authorList>
    </citation>
    <scope>NUCLEOTIDE SEQUENCE</scope>
</reference>
<proteinExistence type="inferred from homology"/>
<keyword evidence="4 12" id="KW-0894">Sodium channel</keyword>
<dbReference type="PANTHER" id="PTHR11690">
    <property type="entry name" value="AMILORIDE-SENSITIVE SODIUM CHANNEL-RELATED"/>
    <property type="match status" value="1"/>
</dbReference>
<dbReference type="InterPro" id="IPR001873">
    <property type="entry name" value="ENaC"/>
</dbReference>
<keyword evidence="11 12" id="KW-0407">Ion channel</keyword>
<evidence type="ECO:0000256" key="2">
    <source>
        <dbReference type="ARBA" id="ARBA00007193"/>
    </source>
</evidence>
<keyword evidence="5 12" id="KW-0812">Transmembrane</keyword>
<dbReference type="Gene3D" id="2.60.470.10">
    <property type="entry name" value="Acid-sensing ion channels like domains"/>
    <property type="match status" value="1"/>
</dbReference>
<feature type="compositionally biased region" description="Polar residues" evidence="13">
    <location>
        <begin position="59"/>
        <end position="68"/>
    </location>
</feature>
<evidence type="ECO:0000256" key="10">
    <source>
        <dbReference type="ARBA" id="ARBA00023201"/>
    </source>
</evidence>
<keyword evidence="3 12" id="KW-0813">Transport</keyword>
<evidence type="ECO:0000256" key="9">
    <source>
        <dbReference type="ARBA" id="ARBA00023136"/>
    </source>
</evidence>
<dbReference type="EMBL" id="BMAO01039693">
    <property type="protein sequence ID" value="GFR33044.1"/>
    <property type="molecule type" value="Genomic_DNA"/>
</dbReference>
<sequence>MPMRKRGSLGRKTVKSKAVEHTRATEAPDEKRARLQADQVRHSLARAAETPEQYQVRLQSQQVHQNASRAAETPEQRQSRLHEDQVHHRVARAAETPIQHVARLLGLKKQRNGDPLKWKDQMHDGFMYNPRYDYESNNLLDIGRISNVCLKCSALKWKGEIPGMCCSSGKVKLPQILKLPERLCSLLKGETAQSKDFVKHIRLFNNMFAMTSFKSNVVLNNGWTPTFKVQGQVYHHAGPLHPANAEDSKYLQIYFLGEDEQVQTRLNLLDSPVDRNIVLKLQRMLHQHNSYVRSFKMAAEIMDDNTQVDYRIKISGEAPLKKLKGRFNAPSKMNLSREMRFETHTFETIKDNACTSSNAHPEVKDKGKRDFNLIFRQLLQKSCVLAVSRITLSPNPFRKVFRRFILMGGLMITVYQVFRFLKVFLQYPVTLSFRLEQNYFLKFPAVTVCNLNRMKPKHLKCLDPDIPLDSCFVGAEIPNLIMSERTGLYSCSSEFSGNSDAEKDDTINFLKTYLAVNEERRKEAGYKSEEFIKQCSFNGKPCSVKDFAEFQSLHYGSCFIFNKFNQNISQPLTISQTGDQNGLALVLDLSYLDYLNISSTIGARVIIHDPKEEPSFVDTGNNIAAGYETSVMLSETIIGRLPSPYRDHCKEYDGGHIWPYHESYNKCTRICIQEVSFKTCGCVDPTLPSTASRKLCNLTDKSEMCCLDNALNLLLQQNIDCDCPLPCRATSYGEMISVARWPSASSFLTGEARGKHFSHPFKYFRRSQAKLKIFYSSLAQKVYVQNPKFHQPEVFSHLGGELGIWLGISLWVILEVIEAVYFLAKRLVDLLHRYFLK</sequence>
<feature type="transmembrane region" description="Helical" evidence="14">
    <location>
        <begin position="802"/>
        <end position="824"/>
    </location>
</feature>
<dbReference type="PRINTS" id="PR01078">
    <property type="entry name" value="AMINACHANNEL"/>
</dbReference>
<accession>A0A8X6I083</accession>
<comment type="subcellular location">
    <subcellularLocation>
        <location evidence="1">Membrane</location>
        <topology evidence="1">Multi-pass membrane protein</topology>
    </subcellularLocation>
</comment>
<evidence type="ECO:0000256" key="3">
    <source>
        <dbReference type="ARBA" id="ARBA00022448"/>
    </source>
</evidence>
<organism evidence="15 16">
    <name type="scientific">Trichonephila clavata</name>
    <name type="common">Joro spider</name>
    <name type="synonym">Nephila clavata</name>
    <dbReference type="NCBI Taxonomy" id="2740835"/>
    <lineage>
        <taxon>Eukaryota</taxon>
        <taxon>Metazoa</taxon>
        <taxon>Ecdysozoa</taxon>
        <taxon>Arthropoda</taxon>
        <taxon>Chelicerata</taxon>
        <taxon>Arachnida</taxon>
        <taxon>Araneae</taxon>
        <taxon>Araneomorphae</taxon>
        <taxon>Entelegynae</taxon>
        <taxon>Araneoidea</taxon>
        <taxon>Nephilidae</taxon>
        <taxon>Trichonephila</taxon>
    </lineage>
</organism>
<feature type="region of interest" description="Disordered" evidence="13">
    <location>
        <begin position="1"/>
        <end position="36"/>
    </location>
</feature>
<gene>
    <name evidence="15" type="primary">asic-1</name>
    <name evidence="15" type="ORF">TNCT_278261</name>
</gene>
<evidence type="ECO:0000256" key="1">
    <source>
        <dbReference type="ARBA" id="ARBA00004141"/>
    </source>
</evidence>
<keyword evidence="16" id="KW-1185">Reference proteome</keyword>
<evidence type="ECO:0000256" key="13">
    <source>
        <dbReference type="SAM" id="MobiDB-lite"/>
    </source>
</evidence>
<evidence type="ECO:0000256" key="4">
    <source>
        <dbReference type="ARBA" id="ARBA00022461"/>
    </source>
</evidence>
<keyword evidence="9 14" id="KW-0472">Membrane</keyword>
<comment type="caution">
    <text evidence="15">The sequence shown here is derived from an EMBL/GenBank/DDBJ whole genome shotgun (WGS) entry which is preliminary data.</text>
</comment>
<feature type="compositionally biased region" description="Basic and acidic residues" evidence="13">
    <location>
        <begin position="72"/>
        <end position="87"/>
    </location>
</feature>